<proteinExistence type="inferred from homology"/>
<name>A0A1F6H445_9PROT</name>
<reference evidence="13 14" key="1">
    <citation type="journal article" date="2016" name="Nat. Commun.">
        <title>Thousands of microbial genomes shed light on interconnected biogeochemical processes in an aquifer system.</title>
        <authorList>
            <person name="Anantharaman K."/>
            <person name="Brown C.T."/>
            <person name="Hug L.A."/>
            <person name="Sharon I."/>
            <person name="Castelle C.J."/>
            <person name="Probst A.J."/>
            <person name="Thomas B.C."/>
            <person name="Singh A."/>
            <person name="Wilkins M.J."/>
            <person name="Karaoz U."/>
            <person name="Brodie E.L."/>
            <person name="Williams K.H."/>
            <person name="Hubbard S.S."/>
            <person name="Banfield J.F."/>
        </authorList>
    </citation>
    <scope>NUCLEOTIDE SEQUENCE [LARGE SCALE GENOMIC DNA]</scope>
</reference>
<keyword evidence="5" id="KW-1003">Cell membrane</keyword>
<evidence type="ECO:0000256" key="3">
    <source>
        <dbReference type="ARBA" id="ARBA00014962"/>
    </source>
</evidence>
<keyword evidence="4" id="KW-0813">Transport</keyword>
<evidence type="ECO:0000256" key="4">
    <source>
        <dbReference type="ARBA" id="ARBA00022448"/>
    </source>
</evidence>
<keyword evidence="6 12" id="KW-0812">Transmembrane</keyword>
<keyword evidence="9" id="KW-0811">Translocation</keyword>
<evidence type="ECO:0000313" key="13">
    <source>
        <dbReference type="EMBL" id="OGH05110.1"/>
    </source>
</evidence>
<dbReference type="AlphaFoldDB" id="A0A1F6H445"/>
<dbReference type="PRINTS" id="PR01853">
    <property type="entry name" value="YAJCTRNLCASE"/>
</dbReference>
<comment type="caution">
    <text evidence="13">The sequence shown here is derived from an EMBL/GenBank/DDBJ whole genome shotgun (WGS) entry which is preliminary data.</text>
</comment>
<dbReference type="PANTHER" id="PTHR33909">
    <property type="entry name" value="SEC TRANSLOCON ACCESSORY COMPLEX SUBUNIT YAJC"/>
    <property type="match status" value="1"/>
</dbReference>
<dbReference type="NCBIfam" id="TIGR00739">
    <property type="entry name" value="yajC"/>
    <property type="match status" value="1"/>
</dbReference>
<dbReference type="SMART" id="SM01323">
    <property type="entry name" value="YajC"/>
    <property type="match status" value="1"/>
</dbReference>
<evidence type="ECO:0000256" key="10">
    <source>
        <dbReference type="ARBA" id="ARBA00023136"/>
    </source>
</evidence>
<evidence type="ECO:0000256" key="2">
    <source>
        <dbReference type="ARBA" id="ARBA00006742"/>
    </source>
</evidence>
<evidence type="ECO:0000256" key="9">
    <source>
        <dbReference type="ARBA" id="ARBA00023010"/>
    </source>
</evidence>
<gene>
    <name evidence="13" type="ORF">A2557_07665</name>
</gene>
<evidence type="ECO:0000313" key="14">
    <source>
        <dbReference type="Proteomes" id="UP000177583"/>
    </source>
</evidence>
<dbReference type="Proteomes" id="UP000177583">
    <property type="component" value="Unassembled WGS sequence"/>
</dbReference>
<organism evidence="13 14">
    <name type="scientific">Candidatus Lambdaproteobacteria bacterium RIFOXYD2_FULL_56_26</name>
    <dbReference type="NCBI Taxonomy" id="1817773"/>
    <lineage>
        <taxon>Bacteria</taxon>
        <taxon>Pseudomonadati</taxon>
        <taxon>Pseudomonadota</taxon>
        <taxon>Candidatus Lambdaproteobacteria</taxon>
    </lineage>
</organism>
<keyword evidence="7" id="KW-0653">Protein transport</keyword>
<protein>
    <recommendedName>
        <fullName evidence="3">Sec translocon accessory complex subunit YajC</fullName>
    </recommendedName>
</protein>
<feature type="region of interest" description="Disordered" evidence="11">
    <location>
        <begin position="94"/>
        <end position="126"/>
    </location>
</feature>
<keyword evidence="10 12" id="KW-0472">Membrane</keyword>
<evidence type="ECO:0000256" key="1">
    <source>
        <dbReference type="ARBA" id="ARBA00004162"/>
    </source>
</evidence>
<accession>A0A1F6H445</accession>
<evidence type="ECO:0000256" key="6">
    <source>
        <dbReference type="ARBA" id="ARBA00022692"/>
    </source>
</evidence>
<dbReference type="Pfam" id="PF02699">
    <property type="entry name" value="YajC"/>
    <property type="match status" value="1"/>
</dbReference>
<feature type="transmembrane region" description="Helical" evidence="12">
    <location>
        <begin position="13"/>
        <end position="32"/>
    </location>
</feature>
<comment type="subcellular location">
    <subcellularLocation>
        <location evidence="1">Cell membrane</location>
        <topology evidence="1">Single-pass membrane protein</topology>
    </subcellularLocation>
</comment>
<dbReference type="EMBL" id="MFNF01000001">
    <property type="protein sequence ID" value="OGH05110.1"/>
    <property type="molecule type" value="Genomic_DNA"/>
</dbReference>
<dbReference type="PANTHER" id="PTHR33909:SF1">
    <property type="entry name" value="SEC TRANSLOCON ACCESSORY COMPLEX SUBUNIT YAJC"/>
    <property type="match status" value="1"/>
</dbReference>
<evidence type="ECO:0000256" key="7">
    <source>
        <dbReference type="ARBA" id="ARBA00022927"/>
    </source>
</evidence>
<dbReference type="GO" id="GO:0005886">
    <property type="term" value="C:plasma membrane"/>
    <property type="evidence" value="ECO:0007669"/>
    <property type="project" value="UniProtKB-SubCell"/>
</dbReference>
<sequence>MSPSSGGGGNSEMVSQLVMFGAIFGIFYFLVIRPQQKKAKDHAKMVESLKVGDEVITASGIYGKIKKTAEAKEYFELEIASGVVVKVIKSQITERARAPKAEKPEKAEKTDKVSKAEKNDEAESAE</sequence>
<comment type="similarity">
    <text evidence="2">Belongs to the YajC family.</text>
</comment>
<evidence type="ECO:0000256" key="8">
    <source>
        <dbReference type="ARBA" id="ARBA00022989"/>
    </source>
</evidence>
<keyword evidence="8 12" id="KW-1133">Transmembrane helix</keyword>
<evidence type="ECO:0000256" key="5">
    <source>
        <dbReference type="ARBA" id="ARBA00022475"/>
    </source>
</evidence>
<dbReference type="GO" id="GO:0015031">
    <property type="term" value="P:protein transport"/>
    <property type="evidence" value="ECO:0007669"/>
    <property type="project" value="UniProtKB-KW"/>
</dbReference>
<evidence type="ECO:0000256" key="12">
    <source>
        <dbReference type="SAM" id="Phobius"/>
    </source>
</evidence>
<dbReference type="InterPro" id="IPR003849">
    <property type="entry name" value="Preprotein_translocase_YajC"/>
</dbReference>
<evidence type="ECO:0000256" key="11">
    <source>
        <dbReference type="SAM" id="MobiDB-lite"/>
    </source>
</evidence>